<reference evidence="3" key="1">
    <citation type="submission" date="2025-08" db="UniProtKB">
        <authorList>
            <consortium name="RefSeq"/>
        </authorList>
    </citation>
    <scope>IDENTIFICATION</scope>
</reference>
<dbReference type="AlphaFoldDB" id="A0A8B6XAV5"/>
<evidence type="ECO:0000313" key="2">
    <source>
        <dbReference type="Proteomes" id="UP000675920"/>
    </source>
</evidence>
<keyword evidence="2" id="KW-1185">Reference proteome</keyword>
<organism evidence="2 3">
    <name type="scientific">Derxia gummosa DSM 723</name>
    <dbReference type="NCBI Taxonomy" id="1121388"/>
    <lineage>
        <taxon>Bacteria</taxon>
        <taxon>Pseudomonadati</taxon>
        <taxon>Pseudomonadota</taxon>
        <taxon>Betaproteobacteria</taxon>
        <taxon>Burkholderiales</taxon>
        <taxon>Alcaligenaceae</taxon>
        <taxon>Derxia</taxon>
    </lineage>
</organism>
<dbReference type="Proteomes" id="UP000675920">
    <property type="component" value="Unplaced"/>
</dbReference>
<evidence type="ECO:0000313" key="3">
    <source>
        <dbReference type="RefSeq" id="WP_051379086.1"/>
    </source>
</evidence>
<feature type="region of interest" description="Disordered" evidence="1">
    <location>
        <begin position="274"/>
        <end position="293"/>
    </location>
</feature>
<dbReference type="Pfam" id="PF20112">
    <property type="entry name" value="DUF6502"/>
    <property type="match status" value="1"/>
</dbReference>
<dbReference type="InterPro" id="IPR045445">
    <property type="entry name" value="DUF6502"/>
</dbReference>
<sequence>METNPGNESDWARPVLAELLRPLAELALSQGLKLQELTEALKVALVDAAAAEIRNTKGPKARVTESALSVATGVHRKDVHRLLAEAESPVARPPRSVAPLVFTRWRSSPEFLDAEGNPRALPANLQTEQRPNFAQLCASISQDVHPRTVLDELMRLDLVAEEDGWLRLTRVGFVPSGETRALIDFVGANVGDHFLAAVRNVRAPEPVHFEQAVWAAPVDRAAVEAARALAREQWPLMLKRLVPMLEAAEARATGSDDALRLRLGLYMFHEAAPQQAAGARPDAPANNDNGEAP</sequence>
<dbReference type="RefSeq" id="WP_051379086.1">
    <property type="nucleotide sequence ID" value="NZ_KI519499.1"/>
</dbReference>
<evidence type="ECO:0000256" key="1">
    <source>
        <dbReference type="SAM" id="MobiDB-lite"/>
    </source>
</evidence>
<name>A0A8B6XAV5_9BURK</name>
<protein>
    <submittedName>
        <fullName evidence="3">DUF6502 family protein</fullName>
    </submittedName>
</protein>
<dbReference type="OrthoDB" id="6356376at2"/>
<proteinExistence type="predicted"/>
<accession>A0A8B6XAV5</accession>